<proteinExistence type="predicted"/>
<evidence type="ECO:0000259" key="1">
    <source>
        <dbReference type="Pfam" id="PF03432"/>
    </source>
</evidence>
<organism evidence="2 3">
    <name type="scientific">Methylocystis rosea</name>
    <dbReference type="NCBI Taxonomy" id="173366"/>
    <lineage>
        <taxon>Bacteria</taxon>
        <taxon>Pseudomonadati</taxon>
        <taxon>Pseudomonadota</taxon>
        <taxon>Alphaproteobacteria</taxon>
        <taxon>Hyphomicrobiales</taxon>
        <taxon>Methylocystaceae</taxon>
        <taxon>Methylocystis</taxon>
    </lineage>
</organism>
<dbReference type="RefSeq" id="WP_124739943.1">
    <property type="nucleotide sequence ID" value="NZ_CP034086.1"/>
</dbReference>
<protein>
    <submittedName>
        <fullName evidence="2">DUF3363 domain-containing protein</fullName>
    </submittedName>
</protein>
<reference evidence="2 3" key="1">
    <citation type="submission" date="2018-11" db="EMBL/GenBank/DDBJ databases">
        <title>Genome squencing of methanotrophic bacteria isolated from alkaline groundwater in Korea.</title>
        <authorList>
            <person name="Nguyen L.N."/>
        </authorList>
    </citation>
    <scope>NUCLEOTIDE SEQUENCE [LARGE SCALE GENOMIC DNA]</scope>
    <source>
        <strain evidence="2 3">GW6</strain>
    </source>
</reference>
<evidence type="ECO:0000313" key="3">
    <source>
        <dbReference type="Proteomes" id="UP000273982"/>
    </source>
</evidence>
<dbReference type="KEGG" id="mros:EHO51_17660"/>
<dbReference type="Pfam" id="PF11843">
    <property type="entry name" value="DUF3363"/>
    <property type="match status" value="1"/>
</dbReference>
<feature type="domain" description="MobA/VirD2-like nuclease" evidence="1">
    <location>
        <begin position="120"/>
        <end position="194"/>
    </location>
</feature>
<dbReference type="AlphaFoldDB" id="A0A3G8M8Z8"/>
<sequence>MSREDEINIRPGRIRSKAPVKGKSFVARVLAATQKAGGLHRSGAHGSGRGAFGRGRAASLGALRGLSSGSRGVVVKARVVRHSPKAAPLSAHLSYLRRDGVTRDGAPGRMFDAASNEADARAFAERCQEDRHHFRFIVSPDDAPELSDLRAFTRDLMAEMSRDLRTTIDWVAVDHWNTEHPHIHVLVRGRADDGGDLVINRDYISRGFRARAEQLVNLELGPRSEQEICRALERQVDADRWTPLDQTLAREGARHDGMIDLRPVGNRAQDAERTMLVARARKLERLGLAASAGLGQWIMAGNTETTLRALGERGDIIKRIHRGLSERGLDRATAEFVLDAETRGDPIIGRLLSRGLDDELKGSAFAIIDGVDGRTHHVRLKDLDATSDAAPGAIVEARRIPSRDGESSRLVLAVRSDLALADQVHAPGATWLDRRLVAKGAMLLSENGFGRDARDALEARTEHLVSEGLARRQGQRVVFARDLLDTLRNRELDSVGGRIAAETGLPRNAVAEGEIVAGVYRNRLTLASGRFAMIDDGLGFQLVPWSPSLEKEIGKQVSGVMSPGGSVDWGFGRKRGIAM</sequence>
<dbReference type="Pfam" id="PF03432">
    <property type="entry name" value="Relaxase"/>
    <property type="match status" value="1"/>
</dbReference>
<dbReference type="InterPro" id="IPR021795">
    <property type="entry name" value="DUF3363"/>
</dbReference>
<dbReference type="Proteomes" id="UP000273982">
    <property type="component" value="Chromosome"/>
</dbReference>
<dbReference type="EMBL" id="CP034086">
    <property type="protein sequence ID" value="AZG78401.1"/>
    <property type="molecule type" value="Genomic_DNA"/>
</dbReference>
<dbReference type="InterPro" id="IPR005094">
    <property type="entry name" value="Endonuclease_MobA/VirD2"/>
</dbReference>
<gene>
    <name evidence="2" type="ORF">EHO51_17660</name>
</gene>
<accession>A0A3G8M8Z8</accession>
<evidence type="ECO:0000313" key="2">
    <source>
        <dbReference type="EMBL" id="AZG78401.1"/>
    </source>
</evidence>
<name>A0A3G8M8Z8_9HYPH</name>